<dbReference type="InterPro" id="IPR036962">
    <property type="entry name" value="Glyco_hydro_3_N_sf"/>
</dbReference>
<evidence type="ECO:0000256" key="7">
    <source>
        <dbReference type="ARBA" id="ARBA00023277"/>
    </source>
</evidence>
<keyword evidence="7" id="KW-0119">Carbohydrate metabolism</keyword>
<keyword evidence="9" id="KW-0624">Polysaccharide degradation</keyword>
<evidence type="ECO:0000313" key="15">
    <source>
        <dbReference type="Proteomes" id="UP000799438"/>
    </source>
</evidence>
<feature type="signal peptide" evidence="12">
    <location>
        <begin position="1"/>
        <end position="20"/>
    </location>
</feature>
<dbReference type="Gene3D" id="3.20.20.300">
    <property type="entry name" value="Glycoside hydrolase, family 3, N-terminal domain"/>
    <property type="match status" value="1"/>
</dbReference>
<name>A0A6A6BF14_9PEZI</name>
<organism evidence="14 15">
    <name type="scientific">Aplosporella prunicola CBS 121167</name>
    <dbReference type="NCBI Taxonomy" id="1176127"/>
    <lineage>
        <taxon>Eukaryota</taxon>
        <taxon>Fungi</taxon>
        <taxon>Dikarya</taxon>
        <taxon>Ascomycota</taxon>
        <taxon>Pezizomycotina</taxon>
        <taxon>Dothideomycetes</taxon>
        <taxon>Dothideomycetes incertae sedis</taxon>
        <taxon>Botryosphaeriales</taxon>
        <taxon>Aplosporellaceae</taxon>
        <taxon>Aplosporella</taxon>
    </lineage>
</organism>
<dbReference type="FunFam" id="3.20.20.300:FF:000013">
    <property type="entry name" value="Probable exo-1,4-beta-xylosidase xlnD"/>
    <property type="match status" value="1"/>
</dbReference>
<dbReference type="Proteomes" id="UP000799438">
    <property type="component" value="Unassembled WGS sequence"/>
</dbReference>
<evidence type="ECO:0000256" key="1">
    <source>
        <dbReference type="ARBA" id="ARBA00004851"/>
    </source>
</evidence>
<dbReference type="Pfam" id="PF00933">
    <property type="entry name" value="Glyco_hydro_3"/>
    <property type="match status" value="1"/>
</dbReference>
<dbReference type="OrthoDB" id="47059at2759"/>
<dbReference type="InterPro" id="IPR044993">
    <property type="entry name" value="BXL"/>
</dbReference>
<evidence type="ECO:0000256" key="10">
    <source>
        <dbReference type="ARBA" id="ARBA00024574"/>
    </source>
</evidence>
<accession>A0A6A6BF14</accession>
<evidence type="ECO:0000256" key="5">
    <source>
        <dbReference type="ARBA" id="ARBA00022801"/>
    </source>
</evidence>
<evidence type="ECO:0000256" key="9">
    <source>
        <dbReference type="ARBA" id="ARBA00023326"/>
    </source>
</evidence>
<dbReference type="PANTHER" id="PTHR42721:SF3">
    <property type="entry name" value="BETA-D-XYLOSIDASE 5-RELATED"/>
    <property type="match status" value="1"/>
</dbReference>
<keyword evidence="4 12" id="KW-0732">Signal</keyword>
<comment type="similarity">
    <text evidence="2">Belongs to the glycosyl hydrolase 3 family.</text>
</comment>
<dbReference type="InterPro" id="IPR013783">
    <property type="entry name" value="Ig-like_fold"/>
</dbReference>
<dbReference type="Pfam" id="PF01915">
    <property type="entry name" value="Glyco_hydro_3_C"/>
    <property type="match status" value="1"/>
</dbReference>
<dbReference type="GO" id="GO:0031222">
    <property type="term" value="P:arabinan catabolic process"/>
    <property type="evidence" value="ECO:0007669"/>
    <property type="project" value="TreeGrafter"/>
</dbReference>
<dbReference type="SMART" id="SM01217">
    <property type="entry name" value="Fn3_like"/>
    <property type="match status" value="1"/>
</dbReference>
<evidence type="ECO:0000259" key="13">
    <source>
        <dbReference type="SMART" id="SM01217"/>
    </source>
</evidence>
<dbReference type="RefSeq" id="XP_033398462.1">
    <property type="nucleotide sequence ID" value="XM_033538929.1"/>
</dbReference>
<sequence>MSPLRSGLAAFLCLAGGASALFPDCVNGPLKGELVCDTSASPRDRAASLISLFTVPEKLNNTGNTSPGVPRLGVPPYEWWNEALHGVAAGHGVNFSDAGDFSHATSFPQPILMGAAFDDELIHAVATVVSTEARAFNNANRSGLDYWTPNINPYKDPRWGRGQETPGEDPYHLSQYVRALIAGLQGDKDDKYKRVVATCKHFVGYDLETWNGNYRYQFDAQISPQDLAEYYMPPFQSCARDSNVGAFMCSYNAVNGVPTCADPYLLQTILREHWGWTDEEQWVTSDCDSIQNIYLPHEWSPTREQAVADALNAGTDLNCGTYYPKYLPGAYAQGLINDTTLDRALIRQYSSLIRLGYFDPPEAQPYRQLNFNNVSTPEAEALAYRAAAEGIVLLKNDGALPLALNASTSLALIGDWANATTQLQGNYAGQAPYLHSPLHAAQARNLTVHYAAGPGGQGDPTTNSWDAAWAAADAADVIVYVGGLDISVEAEGLDRNSIAWSPPQLDMISALAAQGKPTVVLAMGAGQLDSAPLVANPNVSAILWGGVPGQAGGDALIDVLLGDKAPAGRLPVTQYPASYIAEIAMTEMALRPANGSGEDGASASPGRTYMWYTGRPTFPFGAGLHYTTFNASFPSNSTTTTTTSTLSISALLAACPPSTPHKDLCPLPASLLPTNALITNTGKTHASDYVALLFVSGTHGPAPRPQRRLVAYTRLRDIAAGETRTAALEVSLGSLARVDERGRRVLFPGAYRLGLDVDGPPAIEFALEGEAAVLDEWPEPDESVRVGKGVVGVGEGYFVGGYGSGGGEGQEVL</sequence>
<dbReference type="InterPro" id="IPR017853">
    <property type="entry name" value="GH"/>
</dbReference>
<reference evidence="14" key="1">
    <citation type="journal article" date="2020" name="Stud. Mycol.">
        <title>101 Dothideomycetes genomes: a test case for predicting lifestyles and emergence of pathogens.</title>
        <authorList>
            <person name="Haridas S."/>
            <person name="Albert R."/>
            <person name="Binder M."/>
            <person name="Bloem J."/>
            <person name="Labutti K."/>
            <person name="Salamov A."/>
            <person name="Andreopoulos B."/>
            <person name="Baker S."/>
            <person name="Barry K."/>
            <person name="Bills G."/>
            <person name="Bluhm B."/>
            <person name="Cannon C."/>
            <person name="Castanera R."/>
            <person name="Culley D."/>
            <person name="Daum C."/>
            <person name="Ezra D."/>
            <person name="Gonzalez J."/>
            <person name="Henrissat B."/>
            <person name="Kuo A."/>
            <person name="Liang C."/>
            <person name="Lipzen A."/>
            <person name="Lutzoni F."/>
            <person name="Magnuson J."/>
            <person name="Mondo S."/>
            <person name="Nolan M."/>
            <person name="Ohm R."/>
            <person name="Pangilinan J."/>
            <person name="Park H.-J."/>
            <person name="Ramirez L."/>
            <person name="Alfaro M."/>
            <person name="Sun H."/>
            <person name="Tritt A."/>
            <person name="Yoshinaga Y."/>
            <person name="Zwiers L.-H."/>
            <person name="Turgeon B."/>
            <person name="Goodwin S."/>
            <person name="Spatafora J."/>
            <person name="Crous P."/>
            <person name="Grigoriev I."/>
        </authorList>
    </citation>
    <scope>NUCLEOTIDE SEQUENCE</scope>
    <source>
        <strain evidence="14">CBS 121167</strain>
    </source>
</reference>
<evidence type="ECO:0000256" key="2">
    <source>
        <dbReference type="ARBA" id="ARBA00005336"/>
    </source>
</evidence>
<keyword evidence="8" id="KW-0326">Glycosidase</keyword>
<dbReference type="GO" id="GO:0009044">
    <property type="term" value="F:xylan 1,4-beta-xylosidase activity"/>
    <property type="evidence" value="ECO:0007669"/>
    <property type="project" value="UniProtKB-EC"/>
</dbReference>
<dbReference type="Pfam" id="PF14310">
    <property type="entry name" value="Fn3-like"/>
    <property type="match status" value="1"/>
</dbReference>
<dbReference type="InterPro" id="IPR001764">
    <property type="entry name" value="Glyco_hydro_3_N"/>
</dbReference>
<dbReference type="SUPFAM" id="SSF52279">
    <property type="entry name" value="Beta-D-glucan exohydrolase, C-terminal domain"/>
    <property type="match status" value="1"/>
</dbReference>
<feature type="domain" description="Fibronectin type III-like" evidence="13">
    <location>
        <begin position="689"/>
        <end position="759"/>
    </location>
</feature>
<dbReference type="UniPathway" id="UPA00114"/>
<dbReference type="InterPro" id="IPR036881">
    <property type="entry name" value="Glyco_hydro_3_C_sf"/>
</dbReference>
<dbReference type="InterPro" id="IPR002772">
    <property type="entry name" value="Glyco_hydro_3_C"/>
</dbReference>
<feature type="chain" id="PRO_5025429834" description="xylan 1,4-beta-xylosidase" evidence="12">
    <location>
        <begin position="21"/>
        <end position="813"/>
    </location>
</feature>
<dbReference type="Gene3D" id="3.40.50.1700">
    <property type="entry name" value="Glycoside hydrolase family 3 C-terminal domain"/>
    <property type="match status" value="1"/>
</dbReference>
<protein>
    <recommendedName>
        <fullName evidence="11">xylan 1,4-beta-xylosidase</fullName>
        <ecNumber evidence="11">3.2.1.37</ecNumber>
    </recommendedName>
</protein>
<evidence type="ECO:0000256" key="8">
    <source>
        <dbReference type="ARBA" id="ARBA00023295"/>
    </source>
</evidence>
<keyword evidence="6" id="KW-0325">Glycoprotein</keyword>
<dbReference type="Gene3D" id="2.60.40.10">
    <property type="entry name" value="Immunoglobulins"/>
    <property type="match status" value="1"/>
</dbReference>
<comment type="pathway">
    <text evidence="1">Glycan degradation; xylan degradation.</text>
</comment>
<evidence type="ECO:0000256" key="3">
    <source>
        <dbReference type="ARBA" id="ARBA00022651"/>
    </source>
</evidence>
<evidence type="ECO:0000256" key="11">
    <source>
        <dbReference type="ARBA" id="ARBA00026107"/>
    </source>
</evidence>
<dbReference type="AlphaFoldDB" id="A0A6A6BF14"/>
<evidence type="ECO:0000313" key="14">
    <source>
        <dbReference type="EMBL" id="KAF2142750.1"/>
    </source>
</evidence>
<comment type="catalytic activity">
    <reaction evidence="10">
        <text>Hydrolysis of (1-&gt;4)-beta-D-xylans, to remove successive D-xylose residues from the non-reducing termini.</text>
        <dbReference type="EC" id="3.2.1.37"/>
    </reaction>
</comment>
<dbReference type="EMBL" id="ML995483">
    <property type="protein sequence ID" value="KAF2142750.1"/>
    <property type="molecule type" value="Genomic_DNA"/>
</dbReference>
<proteinExistence type="inferred from homology"/>
<evidence type="ECO:0000256" key="12">
    <source>
        <dbReference type="SAM" id="SignalP"/>
    </source>
</evidence>
<evidence type="ECO:0000256" key="6">
    <source>
        <dbReference type="ARBA" id="ARBA00023180"/>
    </source>
</evidence>
<dbReference type="GO" id="GO:0045493">
    <property type="term" value="P:xylan catabolic process"/>
    <property type="evidence" value="ECO:0007669"/>
    <property type="project" value="UniProtKB-UniPathway"/>
</dbReference>
<keyword evidence="5 14" id="KW-0378">Hydrolase</keyword>
<keyword evidence="3" id="KW-0858">Xylan degradation</keyword>
<keyword evidence="15" id="KW-1185">Reference proteome</keyword>
<dbReference type="GeneID" id="54296425"/>
<dbReference type="PANTHER" id="PTHR42721">
    <property type="entry name" value="SUGAR HYDROLASE-RELATED"/>
    <property type="match status" value="1"/>
</dbReference>
<dbReference type="InterPro" id="IPR026891">
    <property type="entry name" value="Fn3-like"/>
</dbReference>
<dbReference type="SUPFAM" id="SSF51445">
    <property type="entry name" value="(Trans)glycosidases"/>
    <property type="match status" value="1"/>
</dbReference>
<evidence type="ECO:0000256" key="4">
    <source>
        <dbReference type="ARBA" id="ARBA00022729"/>
    </source>
</evidence>
<gene>
    <name evidence="14" type="ORF">K452DRAFT_269183</name>
</gene>
<dbReference type="EC" id="3.2.1.37" evidence="11"/>
<dbReference type="GO" id="GO:0046556">
    <property type="term" value="F:alpha-L-arabinofuranosidase activity"/>
    <property type="evidence" value="ECO:0007669"/>
    <property type="project" value="TreeGrafter"/>
</dbReference>